<keyword evidence="2" id="KW-1185">Reference proteome</keyword>
<name>A0AAV7GXZ9_DENCH</name>
<protein>
    <recommendedName>
        <fullName evidence="3">GIY-YIG homing endonuclease</fullName>
    </recommendedName>
</protein>
<sequence length="129" mass="15099">MLNLPDVDTLHYEGLYLSRYIDEGYLFKVGLSTHPKSYRQLSNLQRLLINDQGIRASKKKKAEEILIVTSKDHHISPSKSHILEDVLKHQCLVQHMDLEIEMTKTLNDWNNEFVKVKYLQGECKKKYNG</sequence>
<evidence type="ECO:0000313" key="1">
    <source>
        <dbReference type="EMBL" id="KAH0460412.1"/>
    </source>
</evidence>
<dbReference type="Proteomes" id="UP000775213">
    <property type="component" value="Unassembled WGS sequence"/>
</dbReference>
<gene>
    <name evidence="1" type="ORF">IEQ34_011075</name>
</gene>
<dbReference type="EMBL" id="JAGFBR010000010">
    <property type="protein sequence ID" value="KAH0460412.1"/>
    <property type="molecule type" value="Genomic_DNA"/>
</dbReference>
<dbReference type="AlphaFoldDB" id="A0AAV7GXZ9"/>
<accession>A0AAV7GXZ9</accession>
<evidence type="ECO:0008006" key="3">
    <source>
        <dbReference type="Google" id="ProtNLM"/>
    </source>
</evidence>
<organism evidence="1 2">
    <name type="scientific">Dendrobium chrysotoxum</name>
    <name type="common">Orchid</name>
    <dbReference type="NCBI Taxonomy" id="161865"/>
    <lineage>
        <taxon>Eukaryota</taxon>
        <taxon>Viridiplantae</taxon>
        <taxon>Streptophyta</taxon>
        <taxon>Embryophyta</taxon>
        <taxon>Tracheophyta</taxon>
        <taxon>Spermatophyta</taxon>
        <taxon>Magnoliopsida</taxon>
        <taxon>Liliopsida</taxon>
        <taxon>Asparagales</taxon>
        <taxon>Orchidaceae</taxon>
        <taxon>Epidendroideae</taxon>
        <taxon>Malaxideae</taxon>
        <taxon>Dendrobiinae</taxon>
        <taxon>Dendrobium</taxon>
    </lineage>
</organism>
<comment type="caution">
    <text evidence="1">The sequence shown here is derived from an EMBL/GenBank/DDBJ whole genome shotgun (WGS) entry which is preliminary data.</text>
</comment>
<evidence type="ECO:0000313" key="2">
    <source>
        <dbReference type="Proteomes" id="UP000775213"/>
    </source>
</evidence>
<reference evidence="1 2" key="1">
    <citation type="journal article" date="2021" name="Hortic Res">
        <title>Chromosome-scale assembly of the Dendrobium chrysotoxum genome enhances the understanding of orchid evolution.</title>
        <authorList>
            <person name="Zhang Y."/>
            <person name="Zhang G.Q."/>
            <person name="Zhang D."/>
            <person name="Liu X.D."/>
            <person name="Xu X.Y."/>
            <person name="Sun W.H."/>
            <person name="Yu X."/>
            <person name="Zhu X."/>
            <person name="Wang Z.W."/>
            <person name="Zhao X."/>
            <person name="Zhong W.Y."/>
            <person name="Chen H."/>
            <person name="Yin W.L."/>
            <person name="Huang T."/>
            <person name="Niu S.C."/>
            <person name="Liu Z.J."/>
        </authorList>
    </citation>
    <scope>NUCLEOTIDE SEQUENCE [LARGE SCALE GENOMIC DNA]</scope>
    <source>
        <strain evidence="1">Lindl</strain>
    </source>
</reference>
<proteinExistence type="predicted"/>